<feature type="chain" id="PRO_5028813251" description="Amastin surface glycoprotein" evidence="2">
    <location>
        <begin position="23"/>
        <end position="185"/>
    </location>
</feature>
<keyword evidence="1" id="KW-0812">Transmembrane</keyword>
<evidence type="ECO:0000256" key="1">
    <source>
        <dbReference type="SAM" id="Phobius"/>
    </source>
</evidence>
<feature type="signal peptide" evidence="2">
    <location>
        <begin position="1"/>
        <end position="22"/>
    </location>
</feature>
<feature type="transmembrane region" description="Helical" evidence="1">
    <location>
        <begin position="88"/>
        <end position="107"/>
    </location>
</feature>
<feature type="transmembrane region" description="Helical" evidence="1">
    <location>
        <begin position="119"/>
        <end position="144"/>
    </location>
</feature>
<dbReference type="AlphaFoldDB" id="A0A7G2C4Y6"/>
<sequence>MGICVRVTVLIFLLIGIGCAVASCLTDVFRYRLGDDILSLLNAAGIPSTGLDDARFHVQYFELSVTAMGVKEKDKDWALGTKDCKDRLTIAGALCAAGGGVALIALIMEAVYLACDNSCCLSCLIMVLAFIAFGCEAASFALSITAVKGDKRPCPLFKDGYMEGFALAVVASGVFLLAMFLQLCA</sequence>
<evidence type="ECO:0000313" key="3">
    <source>
        <dbReference type="EMBL" id="CAD2212952.1"/>
    </source>
</evidence>
<gene>
    <name evidence="3" type="ORF">ADEAN_000038800</name>
</gene>
<feature type="transmembrane region" description="Helical" evidence="1">
    <location>
        <begin position="164"/>
        <end position="184"/>
    </location>
</feature>
<dbReference type="Proteomes" id="UP000515908">
    <property type="component" value="Chromosome 01"/>
</dbReference>
<accession>A0A7G2C4Y6</accession>
<name>A0A7G2C4Y6_9TRYP</name>
<proteinExistence type="predicted"/>
<dbReference type="PANTHER" id="PTHR40741">
    <property type="entry name" value="AMASTIN-RELATED"/>
    <property type="match status" value="1"/>
</dbReference>
<evidence type="ECO:0000313" key="4">
    <source>
        <dbReference type="Proteomes" id="UP000515908"/>
    </source>
</evidence>
<dbReference type="VEuPathDB" id="TriTrypDB:ADEAN_000038800"/>
<organism evidence="3 4">
    <name type="scientific">Angomonas deanei</name>
    <dbReference type="NCBI Taxonomy" id="59799"/>
    <lineage>
        <taxon>Eukaryota</taxon>
        <taxon>Discoba</taxon>
        <taxon>Euglenozoa</taxon>
        <taxon>Kinetoplastea</taxon>
        <taxon>Metakinetoplastina</taxon>
        <taxon>Trypanosomatida</taxon>
        <taxon>Trypanosomatidae</taxon>
        <taxon>Strigomonadinae</taxon>
        <taxon>Angomonas</taxon>
    </lineage>
</organism>
<keyword evidence="1" id="KW-0472">Membrane</keyword>
<evidence type="ECO:0008006" key="5">
    <source>
        <dbReference type="Google" id="ProtNLM"/>
    </source>
</evidence>
<keyword evidence="4" id="KW-1185">Reference proteome</keyword>
<dbReference type="PANTHER" id="PTHR40741:SF1">
    <property type="entry name" value="AMASTIN"/>
    <property type="match status" value="1"/>
</dbReference>
<keyword evidence="2" id="KW-0732">Signal</keyword>
<reference evidence="3 4" key="1">
    <citation type="submission" date="2020-08" db="EMBL/GenBank/DDBJ databases">
        <authorList>
            <person name="Newling K."/>
            <person name="Davey J."/>
            <person name="Forrester S."/>
        </authorList>
    </citation>
    <scope>NUCLEOTIDE SEQUENCE [LARGE SCALE GENOMIC DNA]</scope>
    <source>
        <strain evidence="4">Crithidia deanei Carvalho (ATCC PRA-265)</strain>
    </source>
</reference>
<evidence type="ECO:0000256" key="2">
    <source>
        <dbReference type="SAM" id="SignalP"/>
    </source>
</evidence>
<protein>
    <recommendedName>
        <fullName evidence="5">Amastin surface glycoprotein</fullName>
    </recommendedName>
</protein>
<dbReference type="EMBL" id="LR877145">
    <property type="protein sequence ID" value="CAD2212952.1"/>
    <property type="molecule type" value="Genomic_DNA"/>
</dbReference>
<dbReference type="PROSITE" id="PS51257">
    <property type="entry name" value="PROKAR_LIPOPROTEIN"/>
    <property type="match status" value="1"/>
</dbReference>
<keyword evidence="1" id="KW-1133">Transmembrane helix</keyword>